<keyword evidence="1" id="KW-1133">Transmembrane helix</keyword>
<dbReference type="Proteomes" id="UP000499080">
    <property type="component" value="Unassembled WGS sequence"/>
</dbReference>
<name>A0A4Y2REQ7_ARAVE</name>
<accession>A0A4Y2REQ7</accession>
<gene>
    <name evidence="2" type="ORF">AVEN_101845_1</name>
</gene>
<keyword evidence="1" id="KW-0472">Membrane</keyword>
<proteinExistence type="predicted"/>
<dbReference type="EMBL" id="BGPR01016655">
    <property type="protein sequence ID" value="GBN73739.1"/>
    <property type="molecule type" value="Genomic_DNA"/>
</dbReference>
<sequence length="99" mass="11323">MQAETSFSPPGGSSERAALYRAALNQCAMRRLMETIIISVLLISAHLYWFLFTVRRCQSMICQQVAIGRSVNIKNYTYDGVWHRKMVQSSVSHRWLSPA</sequence>
<protein>
    <submittedName>
        <fullName evidence="2">Uncharacterized protein</fullName>
    </submittedName>
</protein>
<reference evidence="2 3" key="1">
    <citation type="journal article" date="2019" name="Sci. Rep.">
        <title>Orb-weaving spider Araneus ventricosus genome elucidates the spidroin gene catalogue.</title>
        <authorList>
            <person name="Kono N."/>
            <person name="Nakamura H."/>
            <person name="Ohtoshi R."/>
            <person name="Moran D.A.P."/>
            <person name="Shinohara A."/>
            <person name="Yoshida Y."/>
            <person name="Fujiwara M."/>
            <person name="Mori M."/>
            <person name="Tomita M."/>
            <person name="Arakawa K."/>
        </authorList>
    </citation>
    <scope>NUCLEOTIDE SEQUENCE [LARGE SCALE GENOMIC DNA]</scope>
</reference>
<feature type="transmembrane region" description="Helical" evidence="1">
    <location>
        <begin position="32"/>
        <end position="52"/>
    </location>
</feature>
<keyword evidence="3" id="KW-1185">Reference proteome</keyword>
<evidence type="ECO:0000256" key="1">
    <source>
        <dbReference type="SAM" id="Phobius"/>
    </source>
</evidence>
<evidence type="ECO:0000313" key="3">
    <source>
        <dbReference type="Proteomes" id="UP000499080"/>
    </source>
</evidence>
<dbReference type="AlphaFoldDB" id="A0A4Y2REQ7"/>
<comment type="caution">
    <text evidence="2">The sequence shown here is derived from an EMBL/GenBank/DDBJ whole genome shotgun (WGS) entry which is preliminary data.</text>
</comment>
<keyword evidence="1" id="KW-0812">Transmembrane</keyword>
<evidence type="ECO:0000313" key="2">
    <source>
        <dbReference type="EMBL" id="GBN73739.1"/>
    </source>
</evidence>
<organism evidence="2 3">
    <name type="scientific">Araneus ventricosus</name>
    <name type="common">Orbweaver spider</name>
    <name type="synonym">Epeira ventricosa</name>
    <dbReference type="NCBI Taxonomy" id="182803"/>
    <lineage>
        <taxon>Eukaryota</taxon>
        <taxon>Metazoa</taxon>
        <taxon>Ecdysozoa</taxon>
        <taxon>Arthropoda</taxon>
        <taxon>Chelicerata</taxon>
        <taxon>Arachnida</taxon>
        <taxon>Araneae</taxon>
        <taxon>Araneomorphae</taxon>
        <taxon>Entelegynae</taxon>
        <taxon>Araneoidea</taxon>
        <taxon>Araneidae</taxon>
        <taxon>Araneus</taxon>
    </lineage>
</organism>